<dbReference type="Pfam" id="PF14175">
    <property type="entry name" value="YaaC"/>
    <property type="match status" value="1"/>
</dbReference>
<gene>
    <name evidence="1" type="ORF">SAMN05216225_10666</name>
</gene>
<dbReference type="EMBL" id="FQVW01000066">
    <property type="protein sequence ID" value="SHG81224.1"/>
    <property type="molecule type" value="Genomic_DNA"/>
</dbReference>
<organism evidence="1 2">
    <name type="scientific">Ornithinibacillus halophilus</name>
    <dbReference type="NCBI Taxonomy" id="930117"/>
    <lineage>
        <taxon>Bacteria</taxon>
        <taxon>Bacillati</taxon>
        <taxon>Bacillota</taxon>
        <taxon>Bacilli</taxon>
        <taxon>Bacillales</taxon>
        <taxon>Bacillaceae</taxon>
        <taxon>Ornithinibacillus</taxon>
    </lineage>
</organism>
<dbReference type="OrthoDB" id="2380109at2"/>
<protein>
    <submittedName>
        <fullName evidence="1">YaaC-like Protein</fullName>
    </submittedName>
</protein>
<proteinExistence type="predicted"/>
<keyword evidence="2" id="KW-1185">Reference proteome</keyword>
<evidence type="ECO:0000313" key="1">
    <source>
        <dbReference type="EMBL" id="SHG81224.1"/>
    </source>
</evidence>
<name>A0A1M5MV72_9BACI</name>
<sequence length="317" mass="37331">MDKERIDSFYTYLTSQQTAQQYLYNCYERINHENAEVKSYENCNTFIYYLEHAMKYYDAGKSNDMTLKPVLLFYGMVHLLKAGLMTVRPDYPESTSLLAHGVSTRKRKKKDYSFLEDEVKIQHNGLFPYFSKHLYGINTIPFEKVTMESLLGRIPELSELFIFHNKEKLSKVGKLNSNVLYFPTTLLDNYHLTDQSLIRKIEDYIPVIKHIESTQTEVIVQLENSIQEVNGPFYLHSDTSVYFPSTREDFFSIPEVMVHYLLLYNLSMISRYESEWWGELLHSKADIDFPLVHQFIHITAEKIPLFIGDLLLRKIHS</sequence>
<accession>A0A1M5MV72</accession>
<dbReference type="RefSeq" id="WP_072891931.1">
    <property type="nucleotide sequence ID" value="NZ_FQVW01000066.1"/>
</dbReference>
<reference evidence="1 2" key="1">
    <citation type="submission" date="2016-11" db="EMBL/GenBank/DDBJ databases">
        <authorList>
            <person name="Jaros S."/>
            <person name="Januszkiewicz K."/>
            <person name="Wedrychowicz H."/>
        </authorList>
    </citation>
    <scope>NUCLEOTIDE SEQUENCE [LARGE SCALE GENOMIC DNA]</scope>
    <source>
        <strain evidence="1 2">IBRC-M 10683</strain>
    </source>
</reference>
<evidence type="ECO:0000313" key="2">
    <source>
        <dbReference type="Proteomes" id="UP000183988"/>
    </source>
</evidence>
<dbReference type="InterPro" id="IPR026988">
    <property type="entry name" value="YaaC-like"/>
</dbReference>
<dbReference type="AlphaFoldDB" id="A0A1M5MV72"/>
<dbReference type="Proteomes" id="UP000183988">
    <property type="component" value="Unassembled WGS sequence"/>
</dbReference>
<dbReference type="STRING" id="930117.SAMN05216225_10666"/>